<name>A0A8H3WVT8_GIGMA</name>
<proteinExistence type="predicted"/>
<organism evidence="1 2">
    <name type="scientific">Gigaspora margarita</name>
    <dbReference type="NCBI Taxonomy" id="4874"/>
    <lineage>
        <taxon>Eukaryota</taxon>
        <taxon>Fungi</taxon>
        <taxon>Fungi incertae sedis</taxon>
        <taxon>Mucoromycota</taxon>
        <taxon>Glomeromycotina</taxon>
        <taxon>Glomeromycetes</taxon>
        <taxon>Diversisporales</taxon>
        <taxon>Gigasporaceae</taxon>
        <taxon>Gigaspora</taxon>
    </lineage>
</organism>
<reference evidence="1 2" key="1">
    <citation type="journal article" date="2019" name="Environ. Microbiol.">
        <title>At the nexus of three kingdoms: the genome of the mycorrhizal fungus Gigaspora margarita provides insights into plant, endobacterial and fungal interactions.</title>
        <authorList>
            <person name="Venice F."/>
            <person name="Ghignone S."/>
            <person name="Salvioli di Fossalunga A."/>
            <person name="Amselem J."/>
            <person name="Novero M."/>
            <person name="Xianan X."/>
            <person name="Sedzielewska Toro K."/>
            <person name="Morin E."/>
            <person name="Lipzen A."/>
            <person name="Grigoriev I.V."/>
            <person name="Henrissat B."/>
            <person name="Martin F.M."/>
            <person name="Bonfante P."/>
        </authorList>
    </citation>
    <scope>NUCLEOTIDE SEQUENCE [LARGE SCALE GENOMIC DNA]</scope>
    <source>
        <strain evidence="1 2">BEG34</strain>
    </source>
</reference>
<gene>
    <name evidence="1" type="ORF">F8M41_015164</name>
</gene>
<dbReference type="AlphaFoldDB" id="A0A8H3WVT8"/>
<keyword evidence="2" id="KW-1185">Reference proteome</keyword>
<sequence>MMKQLVKDYEVELRDGFYITNIITETKEKFVNYFKNKERTIPLDQKNNLIYSGSTEVVYQEIIRLYNYEGLHIFYSKNKPSIHNDSFRPLELNQQQSSSNGSPAKLSAKLRKPSHILYSVPDNVSNRISLSEQKRKMMNIRKAKREYKGKQKENIPKKSKISVETSETISQQLPADISQQVVTFNN</sequence>
<comment type="caution">
    <text evidence="1">The sequence shown here is derived from an EMBL/GenBank/DDBJ whole genome shotgun (WGS) entry which is preliminary data.</text>
</comment>
<evidence type="ECO:0000313" key="1">
    <source>
        <dbReference type="EMBL" id="KAF0353151.1"/>
    </source>
</evidence>
<evidence type="ECO:0000313" key="2">
    <source>
        <dbReference type="Proteomes" id="UP000439903"/>
    </source>
</evidence>
<dbReference type="EMBL" id="WTPW01003136">
    <property type="protein sequence ID" value="KAF0353151.1"/>
    <property type="molecule type" value="Genomic_DNA"/>
</dbReference>
<dbReference type="OrthoDB" id="2404417at2759"/>
<dbReference type="Proteomes" id="UP000439903">
    <property type="component" value="Unassembled WGS sequence"/>
</dbReference>
<protein>
    <submittedName>
        <fullName evidence="1">Proteophosphoglycan ppg4</fullName>
    </submittedName>
</protein>
<accession>A0A8H3WVT8</accession>